<evidence type="ECO:0000256" key="2">
    <source>
        <dbReference type="SAM" id="SignalP"/>
    </source>
</evidence>
<evidence type="ECO:0008006" key="5">
    <source>
        <dbReference type="Google" id="ProtNLM"/>
    </source>
</evidence>
<comment type="caution">
    <text evidence="3">The sequence shown here is derived from an EMBL/GenBank/DDBJ whole genome shotgun (WGS) entry which is preliminary data.</text>
</comment>
<gene>
    <name evidence="3" type="ORF">DP116_12120</name>
</gene>
<dbReference type="InterPro" id="IPR010328">
    <property type="entry name" value="DUF928"/>
</dbReference>
<dbReference type="Proteomes" id="UP000718564">
    <property type="component" value="Unassembled WGS sequence"/>
</dbReference>
<name>A0ABX1P925_9CYAN</name>
<accession>A0ABX1P925</accession>
<evidence type="ECO:0000313" key="3">
    <source>
        <dbReference type="EMBL" id="NMG20161.1"/>
    </source>
</evidence>
<evidence type="ECO:0000256" key="1">
    <source>
        <dbReference type="SAM" id="MobiDB-lite"/>
    </source>
</evidence>
<feature type="chain" id="PRO_5046757437" description="DUF928 domain-containing protein" evidence="2">
    <location>
        <begin position="24"/>
        <end position="260"/>
    </location>
</feature>
<feature type="region of interest" description="Disordered" evidence="1">
    <location>
        <begin position="45"/>
        <end position="65"/>
    </location>
</feature>
<feature type="signal peptide" evidence="2">
    <location>
        <begin position="1"/>
        <end position="23"/>
    </location>
</feature>
<protein>
    <recommendedName>
        <fullName evidence="5">DUF928 domain-containing protein</fullName>
    </recommendedName>
</protein>
<dbReference type="RefSeq" id="WP_169155428.1">
    <property type="nucleotide sequence ID" value="NZ_CAWPJE010000058.1"/>
</dbReference>
<dbReference type="Pfam" id="PF06051">
    <property type="entry name" value="DUF928"/>
    <property type="match status" value="1"/>
</dbReference>
<sequence length="260" mass="29073">MKLAGVIPVILLCLASYSPQVQAQVAQPVKNKIANTQNRLEKLNFPRSGAPVGRRQGGARRNGCPDLKQPVTALVPGEKTVNDEAISFLALTVSEYPTFWVYLPDLPTNLRSGEFVFQDERGKNIYKTPLKLPDRSGIIGITLPQNPQYALKQDNKYQWYFKVYCGNPENTSDYYYVKAWVQKVALTPNLESQLKAAKPGEYTVYAVNQIWQDAVTNLADMRRTNSGSSVLARDWNDLLTAVGLEEFATAPIVGRYGLER</sequence>
<keyword evidence="4" id="KW-1185">Reference proteome</keyword>
<keyword evidence="2" id="KW-0732">Signal</keyword>
<reference evidence="3 4" key="1">
    <citation type="submission" date="2018-06" db="EMBL/GenBank/DDBJ databases">
        <title>Comparative genomics of Brasilonema spp. strains.</title>
        <authorList>
            <person name="Alvarenga D.O."/>
            <person name="Fiore M.F."/>
            <person name="Varani A.M."/>
        </authorList>
    </citation>
    <scope>NUCLEOTIDE SEQUENCE [LARGE SCALE GENOMIC DNA]</scope>
    <source>
        <strain evidence="3 4">SPC951</strain>
    </source>
</reference>
<evidence type="ECO:0000313" key="4">
    <source>
        <dbReference type="Proteomes" id="UP000718564"/>
    </source>
</evidence>
<dbReference type="EMBL" id="QMEB01000079">
    <property type="protein sequence ID" value="NMG20161.1"/>
    <property type="molecule type" value="Genomic_DNA"/>
</dbReference>
<proteinExistence type="predicted"/>
<organism evidence="3 4">
    <name type="scientific">Brasilonema bromeliae SPC951</name>
    <dbReference type="NCBI Taxonomy" id="385972"/>
    <lineage>
        <taxon>Bacteria</taxon>
        <taxon>Bacillati</taxon>
        <taxon>Cyanobacteriota</taxon>
        <taxon>Cyanophyceae</taxon>
        <taxon>Nostocales</taxon>
        <taxon>Scytonemataceae</taxon>
        <taxon>Brasilonema</taxon>
        <taxon>Bromeliae group (in: Brasilonema)</taxon>
    </lineage>
</organism>